<keyword evidence="3" id="KW-1185">Reference proteome</keyword>
<dbReference type="Pfam" id="PF00485">
    <property type="entry name" value="PRK"/>
    <property type="match status" value="1"/>
</dbReference>
<dbReference type="AlphaFoldDB" id="A0A1W0A682"/>
<name>A0A1W0A682_9STRA</name>
<dbReference type="InterPro" id="IPR006083">
    <property type="entry name" value="PRK/URK"/>
</dbReference>
<sequence>MPLTPARTQELAAALEKIMHGSGGLSTLRGSHDPFHALVHNYYLPVFAWVDDIYNNTPQPPTRHHCVVLGISCVQGGGKTTMTKYLEKLFRHTGKKCATVSIDDVYYPRQQQLSIAAANAGNPLLEMRGNPGTHDIKLLLDLIKRAKDGKDVTIPRYDKSAHNGLGDRAPKDKWIFHQGPLDILLVEGWCLGFEASKRCPANPHLVPINEALREFTSIYNELDAMLVVQVGDAKWVYKWREEAEADMRAEGKPAMTPAQVRDFVDRFMPTYDEYLEPFYDSMTSPSAPATTLSTKRRMVAAIDSTRSCVFMQDFS</sequence>
<comment type="caution">
    <text evidence="2">The sequence shown here is derived from an EMBL/GenBank/DDBJ whole genome shotgun (WGS) entry which is preliminary data.</text>
</comment>
<dbReference type="GO" id="GO:0005524">
    <property type="term" value="F:ATP binding"/>
    <property type="evidence" value="ECO:0007669"/>
    <property type="project" value="InterPro"/>
</dbReference>
<gene>
    <name evidence="2" type="ORF">THRCLA_02193</name>
</gene>
<accession>A0A1W0A682</accession>
<dbReference type="SUPFAM" id="SSF52540">
    <property type="entry name" value="P-loop containing nucleoside triphosphate hydrolases"/>
    <property type="match status" value="1"/>
</dbReference>
<protein>
    <recommendedName>
        <fullName evidence="1">Phosphoribulokinase/uridine kinase domain-containing protein</fullName>
    </recommendedName>
</protein>
<proteinExistence type="predicted"/>
<dbReference type="InterPro" id="IPR027417">
    <property type="entry name" value="P-loop_NTPase"/>
</dbReference>
<dbReference type="OrthoDB" id="347435at2759"/>
<dbReference type="EMBL" id="JNBS01000426">
    <property type="protein sequence ID" value="OQS05709.1"/>
    <property type="molecule type" value="Genomic_DNA"/>
</dbReference>
<feature type="domain" description="Phosphoribulokinase/uridine kinase" evidence="1">
    <location>
        <begin position="68"/>
        <end position="188"/>
    </location>
</feature>
<dbReference type="PANTHER" id="PTHR10285">
    <property type="entry name" value="URIDINE KINASE"/>
    <property type="match status" value="1"/>
</dbReference>
<dbReference type="STRING" id="74557.A0A1W0A682"/>
<reference evidence="2 3" key="1">
    <citation type="journal article" date="2014" name="Genome Biol. Evol.">
        <title>The secreted proteins of Achlya hypogyna and Thraustotheca clavata identify the ancestral oomycete secretome and reveal gene acquisitions by horizontal gene transfer.</title>
        <authorList>
            <person name="Misner I."/>
            <person name="Blouin N."/>
            <person name="Leonard G."/>
            <person name="Richards T.A."/>
            <person name="Lane C.E."/>
        </authorList>
    </citation>
    <scope>NUCLEOTIDE SEQUENCE [LARGE SCALE GENOMIC DNA]</scope>
    <source>
        <strain evidence="2 3">ATCC 34112</strain>
    </source>
</reference>
<evidence type="ECO:0000313" key="2">
    <source>
        <dbReference type="EMBL" id="OQS05709.1"/>
    </source>
</evidence>
<dbReference type="Proteomes" id="UP000243217">
    <property type="component" value="Unassembled WGS sequence"/>
</dbReference>
<dbReference type="GO" id="GO:0016301">
    <property type="term" value="F:kinase activity"/>
    <property type="evidence" value="ECO:0007669"/>
    <property type="project" value="InterPro"/>
</dbReference>
<evidence type="ECO:0000313" key="3">
    <source>
        <dbReference type="Proteomes" id="UP000243217"/>
    </source>
</evidence>
<dbReference type="Gene3D" id="3.40.50.300">
    <property type="entry name" value="P-loop containing nucleotide triphosphate hydrolases"/>
    <property type="match status" value="1"/>
</dbReference>
<evidence type="ECO:0000259" key="1">
    <source>
        <dbReference type="Pfam" id="PF00485"/>
    </source>
</evidence>
<organism evidence="2 3">
    <name type="scientific">Thraustotheca clavata</name>
    <dbReference type="NCBI Taxonomy" id="74557"/>
    <lineage>
        <taxon>Eukaryota</taxon>
        <taxon>Sar</taxon>
        <taxon>Stramenopiles</taxon>
        <taxon>Oomycota</taxon>
        <taxon>Saprolegniomycetes</taxon>
        <taxon>Saprolegniales</taxon>
        <taxon>Achlyaceae</taxon>
        <taxon>Thraustotheca</taxon>
    </lineage>
</organism>